<proteinExistence type="predicted"/>
<evidence type="ECO:0000313" key="3">
    <source>
        <dbReference type="Proteomes" id="UP000198906"/>
    </source>
</evidence>
<keyword evidence="3" id="KW-1185">Reference proteome</keyword>
<sequence length="339" mass="35809">MPGPSRDLIEQLYGTPPDRFVAARDAAVVEARRTGDPATAREIAKLRRPTVAAWLVNLLALRRPALVAGLGELAEALRAAQRDLRGPKLRELSAQRRAVVAALVAEARTLAADTEDAPPANRLPLAEVEATLNAALADPQVAAQVRSGRLLRAASYAGFGEVPRPQLRLVTGGAGEPSGGGRPAPGAPAKRTGRTREADRAASAGKADRAASAGEADRAARAREAERAERAERAKRRRALERELARARTDQDRAEAELTGATGAERDAADTLAAIEAELAEVERRRAGAEQEVSRRKLARRAAERAASAARRHAGEIEGAWEALLAEEGTADPGADTAH</sequence>
<dbReference type="STRING" id="47866.GA0074694_2429"/>
<feature type="compositionally biased region" description="Basic and acidic residues" evidence="1">
    <location>
        <begin position="240"/>
        <end position="256"/>
    </location>
</feature>
<feature type="compositionally biased region" description="Gly residues" evidence="1">
    <location>
        <begin position="172"/>
        <end position="183"/>
    </location>
</feature>
<feature type="region of interest" description="Disordered" evidence="1">
    <location>
        <begin position="167"/>
        <end position="267"/>
    </location>
</feature>
<evidence type="ECO:0000313" key="2">
    <source>
        <dbReference type="EMBL" id="SCL18667.1"/>
    </source>
</evidence>
<gene>
    <name evidence="2" type="ORF">GA0074694_2429</name>
</gene>
<evidence type="ECO:0000256" key="1">
    <source>
        <dbReference type="SAM" id="MobiDB-lite"/>
    </source>
</evidence>
<dbReference type="EMBL" id="FMHU01000001">
    <property type="protein sequence ID" value="SCL18667.1"/>
    <property type="molecule type" value="Genomic_DNA"/>
</dbReference>
<reference evidence="3" key="1">
    <citation type="submission" date="2016-06" db="EMBL/GenBank/DDBJ databases">
        <authorList>
            <person name="Varghese N."/>
        </authorList>
    </citation>
    <scope>NUCLEOTIDE SEQUENCE [LARGE SCALE GENOMIC DNA]</scope>
    <source>
        <strain evidence="3">DSM 46123</strain>
    </source>
</reference>
<organism evidence="2 3">
    <name type="scientific">Micromonospora inyonensis</name>
    <dbReference type="NCBI Taxonomy" id="47866"/>
    <lineage>
        <taxon>Bacteria</taxon>
        <taxon>Bacillati</taxon>
        <taxon>Actinomycetota</taxon>
        <taxon>Actinomycetes</taxon>
        <taxon>Micromonosporales</taxon>
        <taxon>Micromonosporaceae</taxon>
        <taxon>Micromonospora</taxon>
    </lineage>
</organism>
<accession>A0A1C6RN97</accession>
<dbReference type="AlphaFoldDB" id="A0A1C6RN97"/>
<name>A0A1C6RN97_9ACTN</name>
<feature type="compositionally biased region" description="Basic and acidic residues" evidence="1">
    <location>
        <begin position="215"/>
        <end position="232"/>
    </location>
</feature>
<dbReference type="Proteomes" id="UP000198906">
    <property type="component" value="Unassembled WGS sequence"/>
</dbReference>
<protein>
    <submittedName>
        <fullName evidence="2">Uncharacterized protein</fullName>
    </submittedName>
</protein>
<dbReference type="RefSeq" id="WP_091456979.1">
    <property type="nucleotide sequence ID" value="NZ_FMHU01000001.1"/>
</dbReference>
<feature type="compositionally biased region" description="Low complexity" evidence="1">
    <location>
        <begin position="201"/>
        <end position="214"/>
    </location>
</feature>